<evidence type="ECO:0000313" key="4">
    <source>
        <dbReference type="EMBL" id="BBF79993.1"/>
    </source>
</evidence>
<evidence type="ECO:0000259" key="3">
    <source>
        <dbReference type="PROSITE" id="PS50893"/>
    </source>
</evidence>
<dbReference type="GO" id="GO:0016887">
    <property type="term" value="F:ATP hydrolysis activity"/>
    <property type="evidence" value="ECO:0007669"/>
    <property type="project" value="InterPro"/>
</dbReference>
<dbReference type="Gene3D" id="3.40.50.300">
    <property type="entry name" value="P-loop containing nucleotide triphosphate hydrolases"/>
    <property type="match status" value="1"/>
</dbReference>
<dbReference type="InterPro" id="IPR027417">
    <property type="entry name" value="P-loop_NTPase"/>
</dbReference>
<dbReference type="InterPro" id="IPR017871">
    <property type="entry name" value="ABC_transporter-like_CS"/>
</dbReference>
<dbReference type="InterPro" id="IPR003439">
    <property type="entry name" value="ABC_transporter-like_ATP-bd"/>
</dbReference>
<protein>
    <submittedName>
        <fullName evidence="4">ABC transporter ATP-binding protein</fullName>
    </submittedName>
</protein>
<keyword evidence="1" id="KW-0547">Nucleotide-binding</keyword>
<proteinExistence type="predicted"/>
<dbReference type="PANTHER" id="PTHR24220">
    <property type="entry name" value="IMPORT ATP-BINDING PROTEIN"/>
    <property type="match status" value="1"/>
</dbReference>
<dbReference type="RefSeq" id="WP_126420205.1">
    <property type="nucleotide sequence ID" value="NZ_AP018827.1"/>
</dbReference>
<dbReference type="Pfam" id="PF00005">
    <property type="entry name" value="ABC_tran"/>
    <property type="match status" value="1"/>
</dbReference>
<dbReference type="SMART" id="SM00382">
    <property type="entry name" value="AAA"/>
    <property type="match status" value="1"/>
</dbReference>
<accession>A0A3G9G4L0</accession>
<evidence type="ECO:0000256" key="2">
    <source>
        <dbReference type="ARBA" id="ARBA00022840"/>
    </source>
</evidence>
<dbReference type="PROSITE" id="PS50893">
    <property type="entry name" value="ABC_TRANSPORTER_2"/>
    <property type="match status" value="1"/>
</dbReference>
<dbReference type="AlphaFoldDB" id="A0A3G9G4L0"/>
<dbReference type="InterPro" id="IPR015854">
    <property type="entry name" value="ABC_transpr_LolD-like"/>
</dbReference>
<dbReference type="SUPFAM" id="SSF52540">
    <property type="entry name" value="P-loop containing nucleoside triphosphate hydrolases"/>
    <property type="match status" value="1"/>
</dbReference>
<feature type="domain" description="ABC transporter" evidence="3">
    <location>
        <begin position="3"/>
        <end position="214"/>
    </location>
</feature>
<name>A0A3G9G4L0_9CAUL</name>
<dbReference type="OrthoDB" id="7627620at2"/>
<dbReference type="Proteomes" id="UP000278756">
    <property type="component" value="Chromosome 1"/>
</dbReference>
<reference evidence="5" key="2">
    <citation type="journal article" date="2017" name="Plant Physiol. Biochem.">
        <title>Differential oxidative and antioxidative response of duckweed Lemna minor toward plant growth promoting/inhibiting bacteria.</title>
        <authorList>
            <person name="Ishizawa H."/>
            <person name="Kuroda M."/>
            <person name="Morikawa M."/>
            <person name="Ike M."/>
        </authorList>
    </citation>
    <scope>NUCLEOTIDE SEQUENCE [LARGE SCALE GENOMIC DNA]</scope>
    <source>
        <strain evidence="5">M6</strain>
    </source>
</reference>
<sequence length="214" mass="22701">MPLRAENLAVRRGDALIGLPDLRLSAGQTLALTGPSGAGKTSLLLCLAGLIAPVNGTVQLEDKPLWPSKSIDRARLRGRRIGFVFADYRLIDSLSVMDNLQMARASAHLPLDFARAHHLLDRLGISALTDRRADRLSQGQAQRVALARAVMNAPALILADEPTAALDETNAEALLSLLLDLAQDEGTALIVATHDARVKARLGAVAEVVTGALT</sequence>
<evidence type="ECO:0000256" key="1">
    <source>
        <dbReference type="ARBA" id="ARBA00022741"/>
    </source>
</evidence>
<reference evidence="5" key="1">
    <citation type="journal article" date="2017" name="Biotechnol. Biofuels">
        <title>Evaluation of environmental bacterial communities as a factor affecting the growth of duckweed Lemna minor.</title>
        <authorList>
            <person name="Ishizawa H."/>
            <person name="Kuroda M."/>
            <person name="Morikawa M."/>
            <person name="Ike M."/>
        </authorList>
    </citation>
    <scope>NUCLEOTIDE SEQUENCE [LARGE SCALE GENOMIC DNA]</scope>
    <source>
        <strain evidence="5">M6</strain>
    </source>
</reference>
<dbReference type="GO" id="GO:0005524">
    <property type="term" value="F:ATP binding"/>
    <property type="evidence" value="ECO:0007669"/>
    <property type="project" value="UniProtKB-KW"/>
</dbReference>
<dbReference type="GO" id="GO:0022857">
    <property type="term" value="F:transmembrane transporter activity"/>
    <property type="evidence" value="ECO:0007669"/>
    <property type="project" value="TreeGrafter"/>
</dbReference>
<dbReference type="PROSITE" id="PS00211">
    <property type="entry name" value="ABC_TRANSPORTER_1"/>
    <property type="match status" value="1"/>
</dbReference>
<dbReference type="InterPro" id="IPR003593">
    <property type="entry name" value="AAA+_ATPase"/>
</dbReference>
<organism evidence="4 5">
    <name type="scientific">Asticcacaulis excentricus</name>
    <dbReference type="NCBI Taxonomy" id="78587"/>
    <lineage>
        <taxon>Bacteria</taxon>
        <taxon>Pseudomonadati</taxon>
        <taxon>Pseudomonadota</taxon>
        <taxon>Alphaproteobacteria</taxon>
        <taxon>Caulobacterales</taxon>
        <taxon>Caulobacteraceae</taxon>
        <taxon>Asticcacaulis</taxon>
    </lineage>
</organism>
<dbReference type="PANTHER" id="PTHR24220:SF659">
    <property type="entry name" value="TRANSPORTER, PUTATIVE-RELATED"/>
    <property type="match status" value="1"/>
</dbReference>
<evidence type="ECO:0000313" key="5">
    <source>
        <dbReference type="Proteomes" id="UP000278756"/>
    </source>
</evidence>
<gene>
    <name evidence="4" type="ORF">EM6_0571</name>
</gene>
<dbReference type="EMBL" id="AP018827">
    <property type="protein sequence ID" value="BBF79993.1"/>
    <property type="molecule type" value="Genomic_DNA"/>
</dbReference>
<keyword evidence="2 4" id="KW-0067">ATP-binding</keyword>
<dbReference type="GO" id="GO:0005886">
    <property type="term" value="C:plasma membrane"/>
    <property type="evidence" value="ECO:0007669"/>
    <property type="project" value="TreeGrafter"/>
</dbReference>